<accession>F2NZ13</accession>
<sequence>MKIYVAHDGTSLRFNPPLGEEDEARLVKFLVKDHIEASTVEFVTDKGNQTLLSDVSDLDGQLLIATVKSEPAIFSEPVSSAKIEVVPKESQASDSEDVRRQKILYALVVLPRFEAVQYEELVNDLIEAVSAHRARQEEEESGYLEVEISMKHHGGDH</sequence>
<evidence type="ECO:0000313" key="2">
    <source>
        <dbReference type="Proteomes" id="UP000203898"/>
    </source>
</evidence>
<dbReference type="RefSeq" id="YP_009640072.1">
    <property type="nucleotide sequence ID" value="NC_011335.1"/>
</dbReference>
<dbReference type="Proteomes" id="UP000203898">
    <property type="component" value="Segment"/>
</dbReference>
<dbReference type="GeneID" id="26683629"/>
<keyword evidence="2" id="KW-1185">Reference proteome</keyword>
<dbReference type="EMBL" id="CU469068">
    <property type="protein sequence ID" value="CCA61441.1"/>
    <property type="molecule type" value="Genomic_DNA"/>
</dbReference>
<name>F2NZ13_9VIRU</name>
<dbReference type="KEGG" id="vg:26683629"/>
<organism evidence="1 2">
    <name type="scientific">Diadromus pulchellus ascovirus 4a</name>
    <dbReference type="NCBI Taxonomy" id="158683"/>
    <lineage>
        <taxon>Viruses</taxon>
        <taxon>Varidnaviria</taxon>
        <taxon>Bamfordvirae</taxon>
        <taxon>Nucleocytoviricota</taxon>
        <taxon>Megaviricetes</taxon>
        <taxon>Pimascovirales</taxon>
        <taxon>Pimascovirales incertae sedis</taxon>
        <taxon>Ascoviridae</taxon>
        <taxon>Toursvirus</taxon>
        <taxon>Toursvirus dptv1a</taxon>
    </lineage>
</organism>
<proteinExistence type="predicted"/>
<protein>
    <submittedName>
        <fullName evidence="1">Complete DpAV4 genome</fullName>
    </submittedName>
</protein>
<reference evidence="1 2" key="1">
    <citation type="journal article" date="2009" name="PLoS ONE">
        <title>Symbiotic virus at the evolutionary intersection of three types of large DNA viruses; iridoviruses, ascoviruses, and ichnoviruses.</title>
        <authorList>
            <person name="Bigot Y."/>
            <person name="Renault S."/>
            <person name="Nicolas J."/>
            <person name="Moundras C."/>
            <person name="Demattei M.V."/>
            <person name="Samain S."/>
            <person name="Bideshi D.K."/>
            <person name="Federici B.A."/>
        </authorList>
    </citation>
    <scope>NUCLEOTIDE SEQUENCE [LARGE SCALE GENOMIC DNA]</scope>
</reference>
<evidence type="ECO:0000313" key="1">
    <source>
        <dbReference type="EMBL" id="CCA61441.1"/>
    </source>
</evidence>